<gene>
    <name evidence="4" type="ORF">FRY97_10185</name>
</gene>
<organism evidence="4 5">
    <name type="scientific">Phaeodactylibacter luteus</name>
    <dbReference type="NCBI Taxonomy" id="1564516"/>
    <lineage>
        <taxon>Bacteria</taxon>
        <taxon>Pseudomonadati</taxon>
        <taxon>Bacteroidota</taxon>
        <taxon>Saprospiria</taxon>
        <taxon>Saprospirales</taxon>
        <taxon>Haliscomenobacteraceae</taxon>
        <taxon>Phaeodactylibacter</taxon>
    </lineage>
</organism>
<proteinExistence type="predicted"/>
<dbReference type="Gene3D" id="2.60.40.10">
    <property type="entry name" value="Immunoglobulins"/>
    <property type="match status" value="5"/>
</dbReference>
<dbReference type="Gene3D" id="2.60.40.3440">
    <property type="match status" value="1"/>
</dbReference>
<protein>
    <submittedName>
        <fullName evidence="4">T9SS type B sorting domain-containing protein</fullName>
    </submittedName>
</protein>
<dbReference type="Pfam" id="PF02494">
    <property type="entry name" value="HYR"/>
    <property type="match status" value="1"/>
</dbReference>
<keyword evidence="1" id="KW-0677">Repeat</keyword>
<dbReference type="PANTHER" id="PTHR46343">
    <property type="entry name" value="HYR DOMAIN-CONTAINING PROTEIN"/>
    <property type="match status" value="1"/>
</dbReference>
<keyword evidence="2" id="KW-0732">Signal</keyword>
<dbReference type="InterPro" id="IPR026341">
    <property type="entry name" value="T9SS_type_B"/>
</dbReference>
<feature type="signal peptide" evidence="2">
    <location>
        <begin position="1"/>
        <end position="33"/>
    </location>
</feature>
<comment type="caution">
    <text evidence="4">The sequence shown here is derived from an EMBL/GenBank/DDBJ whole genome shotgun (WGS) entry which is preliminary data.</text>
</comment>
<reference evidence="4 5" key="1">
    <citation type="submission" date="2019-08" db="EMBL/GenBank/DDBJ databases">
        <title>Genome of Phaeodactylibacter luteus.</title>
        <authorList>
            <person name="Bowman J.P."/>
        </authorList>
    </citation>
    <scope>NUCLEOTIDE SEQUENCE [LARGE SCALE GENOMIC DNA]</scope>
    <source>
        <strain evidence="4 5">KCTC 42180</strain>
    </source>
</reference>
<evidence type="ECO:0000256" key="2">
    <source>
        <dbReference type="SAM" id="SignalP"/>
    </source>
</evidence>
<dbReference type="InterPro" id="IPR043555">
    <property type="entry name" value="SRPX-like"/>
</dbReference>
<feature type="chain" id="PRO_5022672000" evidence="2">
    <location>
        <begin position="34"/>
        <end position="2391"/>
    </location>
</feature>
<dbReference type="InterPro" id="IPR003410">
    <property type="entry name" value="HYR_dom"/>
</dbReference>
<dbReference type="NCBIfam" id="TIGR04131">
    <property type="entry name" value="Bac_Flav_CTERM"/>
    <property type="match status" value="1"/>
</dbReference>
<dbReference type="Pfam" id="PF13585">
    <property type="entry name" value="CHU_C"/>
    <property type="match status" value="1"/>
</dbReference>
<sequence length="2391" mass="250397">MTKTAHPLIFLHKCKALLALPALLLWAMPPAAAAEGTASMLSALTVPPNDTIVNGVCDIPAPDTLLLFNPGNPLDSVFLFPPTDSTSSNGLTGVVDPCMQDTLYRTWSGAFADMSLASYTQRIIIRPDMAPPTTNPDGIVLDTTVSCAVADMAFDNWRQSRLTIMRTNVMDCSPTPLNMLITDDMPGSSYIPAPCDTLLVTFSLQDVCGNDTAYLARFITIDTVAPVLANVPAGLQLECDETDGYLANNPSSMVTATDDCTAMPNITFVQDTSYSIPDVNGNLDCRPREFNIRRIWTVADDCGNLSTAIQIIEVRDRTAPTFTVPPAVSISCSDDELDLSITGNVTNAMDNCGDTVLVSFTDQLFPFPGECSYNYQIRRQWRAEDVCGNATATNQVITVRDLEAPAFTVPADTTVNCGLESSLAVTGEPTMVADNCAPLDSLTVEILSETVIAGSCENNFTIERQWRVADVCGNDSIQLQRITVIDTIAPTINTPAGDLVINCMQGMSVEDAYNDWISTNGGALAADLCAVADSLSWSALLSGTGQSAVGMPPINCPANSDTLVNLLVDFVVSDGCGNSSQTTAAFVIIDDTPPAFEACPADVVVGTNFGQCSANFTLEVPFLSEACAASVSNISVSDNAAITSNAAPGQEGSTPVNPVQLTFAVSQPLPINAQGNGLLNLQLTNVDAEGATEYFRVIGEDGTLIGRSGRSGVQCGNADTVLTVPKPLLDLWAVDGVINITLEPNIPPTNPGSFAINDICEPNGSTVNATLSFQAANLDGLRYEYKVNGGSRNVVAPIAPVTVTLPIGPNQITYYATDCAGNVDSCSYQVLVEDQEAPQLACPADIAVPLDTGECSAVVTLPLPASATDNCGLEQPFTQTLPGDTASAWLNFTFDPNLNDYLASSKSYSFSGVAANAVGNVALSLDLRGDFSTAGAFFNILSETGDTLSSTPIGAASCAAPGQFTLSIPAASFNEWAADGEVSFTLEPNTILVPPGMPGDGINPCSPGAVSMDGQPDSLSYAFMSLTYQQVTPFYYAEGATDLPYTQMPLPGLAPEHEFSVGATTVYYVIEDAVGNLDTCSFQVEVLDNEPPVALCNATFVDINPSGLDVDTVSVAQFDAGSYDNCAIDTMFLSPNTFTCDQAETTIMATLTVIDVAGNTSTCTRPIRIEAEKPMPTYTSGICGGDTLYLFANPPAAEGGIVYSYEWRGPNGQLVSTLENPILPNVDQDDAGAYVLSIEGITGCIAEEVVNVDVTGQPLAATVLAAGQQCAEDPIVLNSSVVLNNATYFWYEGQAPNGSLVGTTNEAMIAIPPSNPGSSIIRFFYVVIEANGCLSEPSPAKAVQVTPRPQAFVDFANTTVCEGGAVSLGSPVAGPGISYQWTGPDGFSSALQYPPVISPIGLEDSGPYQLTVTRNGCASNPAASIINVLPKPNRPSLAVEDNQLCEGETLVLRAEPAGAASYTWTAPDLSTITTPVNSLTITDADNGFSGVWTVQSTQFGCDSDMSFGLNVAINTQPVAMVSTNIAPEDPLCERSSLELYSAPNLPGASYMWTGPNGYTSVAQNPVLNQVGPGRTGTYTLRVTTAQGCTDTSSVDVQVVEAIDIIGVSNNATECLYGETDVVLEATVFPIDNGSYSYLWSGPGFNSTNAVATIPDVTGIQNGFTYSLTVFTPEGCPSLPASTTLQVKDAPGRLPSPVATGSSYTFCEGEPLELSTAFIPNATYFWITPAGTINTGPDPVLNVDNLTVNDAGGYQVYIAVNGCSSIPSPVRNVTVNAAPSVEASSNSPVCEGTQLQLFANGSAGATYAWSGPFTSAMQNPAVPSADPLLHSGTYQVVASRNGCESAPASVEVIVNETLPAPALLEANSPICIDAPGATAAVSVPNGSTGTGISYIWYNFGVPVDTTVTPNLLFNDFGSAGSLNIDVEAVLGDCISDPSPTIVIMLDTIPEETAFAGMDTTACQGATISLNAAAPAQSSGRWSLLNTTGNVPNIEMPTVPGTSVSGLEGNTAYALLWALSNGACENFSMDTLILSIAVPAPAIAGMDTLICPGSLLNLNAVAPGEGEGEWSQTPVQEDFNIFIDNPADPQTSISGAGLLPGNTYAFLWTVVSECGVDSSQVLVSIADNDPFAGFDQIVCDDEGLALLAAGEPAFGSTGRWSSPDPGLVFTNRNNTDTEVLNLAVGDNLIVWTLDQGLCGPDSRDTLVIDYQTPPVAQDDARTIAFAIESFTNVLLNDMVPEGATVEIAVAPANGTARVLADNQIAYTPAPDFAGTDQLVYRVCREGCACDEAVLRLTVGEGLVCEAPNVITPNGDGVNDAFIIPCLLEGNEFPNSRLSVFNRWGDEVYNSPVPYPNNWSGTFNGEDLPVDTYFYILDLGDGSQPMSGYLLIQR</sequence>
<name>A0A5C6RLC1_9BACT</name>
<dbReference type="RefSeq" id="WP_147167421.1">
    <property type="nucleotide sequence ID" value="NZ_VOOR01000018.1"/>
</dbReference>
<keyword evidence="5" id="KW-1185">Reference proteome</keyword>
<accession>A0A5C6RLC1</accession>
<dbReference type="PANTHER" id="PTHR46343:SF2">
    <property type="entry name" value="SUSHI_VON WILLEBRAND FACTOR TYPE A_EGF_PENTRAXIN DOMAIN-CONTAINING 1"/>
    <property type="match status" value="1"/>
</dbReference>
<dbReference type="Proteomes" id="UP000321580">
    <property type="component" value="Unassembled WGS sequence"/>
</dbReference>
<feature type="domain" description="HYR" evidence="3">
    <location>
        <begin position="993"/>
        <end position="1088"/>
    </location>
</feature>
<dbReference type="PROSITE" id="PS50825">
    <property type="entry name" value="HYR"/>
    <property type="match status" value="1"/>
</dbReference>
<evidence type="ECO:0000256" key="1">
    <source>
        <dbReference type="ARBA" id="ARBA00022737"/>
    </source>
</evidence>
<dbReference type="Pfam" id="PF17963">
    <property type="entry name" value="Big_9"/>
    <property type="match status" value="1"/>
</dbReference>
<dbReference type="OrthoDB" id="7794186at2"/>
<dbReference type="EMBL" id="VOOR01000018">
    <property type="protein sequence ID" value="TXB63168.1"/>
    <property type="molecule type" value="Genomic_DNA"/>
</dbReference>
<dbReference type="InterPro" id="IPR013783">
    <property type="entry name" value="Ig-like_fold"/>
</dbReference>
<evidence type="ECO:0000313" key="4">
    <source>
        <dbReference type="EMBL" id="TXB63168.1"/>
    </source>
</evidence>
<evidence type="ECO:0000259" key="3">
    <source>
        <dbReference type="PROSITE" id="PS50825"/>
    </source>
</evidence>
<evidence type="ECO:0000313" key="5">
    <source>
        <dbReference type="Proteomes" id="UP000321580"/>
    </source>
</evidence>